<proteinExistence type="predicted"/>
<comment type="caution">
    <text evidence="1">The sequence shown here is derived from an EMBL/GenBank/DDBJ whole genome shotgun (WGS) entry which is preliminary data.</text>
</comment>
<sequence length="141" mass="17031">MLTNELNPSFYEHRNAQYLSLPLYIFNNEYKKDHHESIIEQHLHKNVKNRYFQVPEFVFKEFAKGNLSEVCVWILLTCFYLLHINKRNGFNEGEILRLVMEARKKTCSYPSLKKCFKHCVAELKRSGWIEQKNRLIFLKIF</sequence>
<accession>A0A165WB83</accession>
<evidence type="ECO:0000313" key="2">
    <source>
        <dbReference type="Proteomes" id="UP000076476"/>
    </source>
</evidence>
<keyword evidence="2" id="KW-1185">Reference proteome</keyword>
<dbReference type="Proteomes" id="UP000076476">
    <property type="component" value="Unassembled WGS sequence"/>
</dbReference>
<gene>
    <name evidence="1" type="ORF">AZI98_17735</name>
</gene>
<dbReference type="AlphaFoldDB" id="A0A165WB83"/>
<dbReference type="EMBL" id="LWBR01000075">
    <property type="protein sequence ID" value="KZN94835.1"/>
    <property type="molecule type" value="Genomic_DNA"/>
</dbReference>
<reference evidence="1 2" key="1">
    <citation type="submission" date="2016-04" db="EMBL/GenBank/DDBJ databases">
        <title>Draft genome sequence of Aeribacillus pallidus 8m3 from petroleum reservoir.</title>
        <authorList>
            <person name="Poltaraus A.B."/>
            <person name="Nazina T.N."/>
            <person name="Tourova T.P."/>
            <person name="Malakho S.M."/>
            <person name="Korshunova A.V."/>
            <person name="Sokolova D.S."/>
        </authorList>
    </citation>
    <scope>NUCLEOTIDE SEQUENCE [LARGE SCALE GENOMIC DNA]</scope>
    <source>
        <strain evidence="1 2">8m3</strain>
    </source>
</reference>
<name>A0A165WB83_9BACI</name>
<dbReference type="STRING" id="33936.AZI98_17735"/>
<evidence type="ECO:0000313" key="1">
    <source>
        <dbReference type="EMBL" id="KZN94835.1"/>
    </source>
</evidence>
<organism evidence="1 2">
    <name type="scientific">Aeribacillus pallidus</name>
    <dbReference type="NCBI Taxonomy" id="33936"/>
    <lineage>
        <taxon>Bacteria</taxon>
        <taxon>Bacillati</taxon>
        <taxon>Bacillota</taxon>
        <taxon>Bacilli</taxon>
        <taxon>Bacillales</taxon>
        <taxon>Bacillaceae</taxon>
        <taxon>Aeribacillus</taxon>
    </lineage>
</organism>
<protein>
    <submittedName>
        <fullName evidence="1">Uncharacterized protein</fullName>
    </submittedName>
</protein>